<dbReference type="Pfam" id="PF00027">
    <property type="entry name" value="cNMP_binding"/>
    <property type="match status" value="1"/>
</dbReference>
<evidence type="ECO:0000313" key="8">
    <source>
        <dbReference type="EMBL" id="QGY79990.1"/>
    </source>
</evidence>
<proteinExistence type="predicted"/>
<dbReference type="InterPro" id="IPR001387">
    <property type="entry name" value="Cro/C1-type_HTH"/>
</dbReference>
<dbReference type="InterPro" id="IPR036390">
    <property type="entry name" value="WH_DNA-bd_sf"/>
</dbReference>
<dbReference type="Gene3D" id="1.10.10.10">
    <property type="entry name" value="Winged helix-like DNA-binding domain superfamily/Winged helix DNA-binding domain"/>
    <property type="match status" value="1"/>
</dbReference>
<dbReference type="OrthoDB" id="3525895at2"/>
<reference evidence="9" key="1">
    <citation type="submission" date="2019-01" db="EMBL/GenBank/DDBJ databases">
        <title>Sphingorhabdus lacus sp.nov., isolated from an oligotrophic freshwater lake.</title>
        <authorList>
            <person name="Park M."/>
        </authorList>
    </citation>
    <scope>NUCLEOTIDE SEQUENCE [LARGE SCALE GENOMIC DNA]</scope>
    <source>
        <strain evidence="9">IMCC1753</strain>
    </source>
</reference>
<protein>
    <submittedName>
        <fullName evidence="8">Crp/Fnr family transcriptional regulator</fullName>
    </submittedName>
</protein>
<dbReference type="InterPro" id="IPR014710">
    <property type="entry name" value="RmlC-like_jellyroll"/>
</dbReference>
<accession>A0A6I6L2N1</accession>
<dbReference type="InterPro" id="IPR012318">
    <property type="entry name" value="HTH_CRP"/>
</dbReference>
<dbReference type="PROSITE" id="PS50943">
    <property type="entry name" value="HTH_CROC1"/>
    <property type="match status" value="1"/>
</dbReference>
<evidence type="ECO:0000256" key="1">
    <source>
        <dbReference type="ARBA" id="ARBA00023015"/>
    </source>
</evidence>
<dbReference type="RefSeq" id="WP_158898778.1">
    <property type="nucleotide sequence ID" value="NZ_CP035733.1"/>
</dbReference>
<dbReference type="Proteomes" id="UP000428803">
    <property type="component" value="Chromosome"/>
</dbReference>
<feature type="domain" description="HTH cro/C1-type" evidence="6">
    <location>
        <begin position="243"/>
        <end position="264"/>
    </location>
</feature>
<dbReference type="InterPro" id="IPR000595">
    <property type="entry name" value="cNMP-bd_dom"/>
</dbReference>
<dbReference type="InterPro" id="IPR050397">
    <property type="entry name" value="Env_Response_Regulators"/>
</dbReference>
<dbReference type="CDD" id="cd00038">
    <property type="entry name" value="CAP_ED"/>
    <property type="match status" value="1"/>
</dbReference>
<evidence type="ECO:0000259" key="7">
    <source>
        <dbReference type="PROSITE" id="PS51063"/>
    </source>
</evidence>
<sequence>MAARRPEKEQPTRHQNRSDPPRAARFKALSPSIWIDIGLVPAILSRDSKRACFDVSYMTVRTVIMSTILQSSDQDENIGRSIGAPALFASFPSALQAELRQKAVRRHFSNGQFLQHRGDEADGFWVIDKGQVKLGHQDAHGTMHVLFILGPGDSFGELACLGQFARVLDAEALGKVELTWVSDKIMSEAIAGSAVISREMLKILAKQLQEALDNLLVFRNMPAPKRLAQRLLAFVADREPPVKLGIKQQELAELIGVSRMTIASALSELEALGLVTRHYGHLIIEDPTALRHWMKS</sequence>
<dbReference type="GO" id="GO:0003700">
    <property type="term" value="F:DNA-binding transcription factor activity"/>
    <property type="evidence" value="ECO:0007669"/>
    <property type="project" value="TreeGrafter"/>
</dbReference>
<dbReference type="AlphaFoldDB" id="A0A6I6L2N1"/>
<dbReference type="SMART" id="SM00419">
    <property type="entry name" value="HTH_CRP"/>
    <property type="match status" value="1"/>
</dbReference>
<dbReference type="Pfam" id="PF13545">
    <property type="entry name" value="HTH_Crp_2"/>
    <property type="match status" value="1"/>
</dbReference>
<feature type="domain" description="HTH crp-type" evidence="7">
    <location>
        <begin position="221"/>
        <end position="288"/>
    </location>
</feature>
<dbReference type="Gene3D" id="2.60.120.10">
    <property type="entry name" value="Jelly Rolls"/>
    <property type="match status" value="1"/>
</dbReference>
<dbReference type="InterPro" id="IPR018490">
    <property type="entry name" value="cNMP-bd_dom_sf"/>
</dbReference>
<evidence type="ECO:0000256" key="3">
    <source>
        <dbReference type="ARBA" id="ARBA00023163"/>
    </source>
</evidence>
<evidence type="ECO:0000256" key="2">
    <source>
        <dbReference type="ARBA" id="ARBA00023125"/>
    </source>
</evidence>
<dbReference type="SUPFAM" id="SSF51206">
    <property type="entry name" value="cAMP-binding domain-like"/>
    <property type="match status" value="1"/>
</dbReference>
<feature type="region of interest" description="Disordered" evidence="4">
    <location>
        <begin position="1"/>
        <end position="23"/>
    </location>
</feature>
<keyword evidence="2" id="KW-0238">DNA-binding</keyword>
<evidence type="ECO:0000313" key="9">
    <source>
        <dbReference type="Proteomes" id="UP000428803"/>
    </source>
</evidence>
<gene>
    <name evidence="8" type="ORF">EUU25_04795</name>
</gene>
<dbReference type="SUPFAM" id="SSF46785">
    <property type="entry name" value="Winged helix' DNA-binding domain"/>
    <property type="match status" value="1"/>
</dbReference>
<feature type="compositionally biased region" description="Basic and acidic residues" evidence="4">
    <location>
        <begin position="1"/>
        <end position="22"/>
    </location>
</feature>
<dbReference type="GO" id="GO:0005829">
    <property type="term" value="C:cytosol"/>
    <property type="evidence" value="ECO:0007669"/>
    <property type="project" value="TreeGrafter"/>
</dbReference>
<dbReference type="PROSITE" id="PS50042">
    <property type="entry name" value="CNMP_BINDING_3"/>
    <property type="match status" value="1"/>
</dbReference>
<evidence type="ECO:0000259" key="6">
    <source>
        <dbReference type="PROSITE" id="PS50943"/>
    </source>
</evidence>
<dbReference type="SMART" id="SM00100">
    <property type="entry name" value="cNMP"/>
    <property type="match status" value="1"/>
</dbReference>
<dbReference type="PROSITE" id="PS51063">
    <property type="entry name" value="HTH_CRP_2"/>
    <property type="match status" value="1"/>
</dbReference>
<dbReference type="PANTHER" id="PTHR24567:SF74">
    <property type="entry name" value="HTH-TYPE TRANSCRIPTIONAL REGULATOR ARCR"/>
    <property type="match status" value="1"/>
</dbReference>
<evidence type="ECO:0000256" key="4">
    <source>
        <dbReference type="SAM" id="MobiDB-lite"/>
    </source>
</evidence>
<dbReference type="EMBL" id="CP035733">
    <property type="protein sequence ID" value="QGY79990.1"/>
    <property type="molecule type" value="Genomic_DNA"/>
</dbReference>
<evidence type="ECO:0000259" key="5">
    <source>
        <dbReference type="PROSITE" id="PS50042"/>
    </source>
</evidence>
<dbReference type="PANTHER" id="PTHR24567">
    <property type="entry name" value="CRP FAMILY TRANSCRIPTIONAL REGULATORY PROTEIN"/>
    <property type="match status" value="1"/>
</dbReference>
<organism evidence="8 9">
    <name type="scientific">Sphingorhabdus lacus</name>
    <dbReference type="NCBI Taxonomy" id="392610"/>
    <lineage>
        <taxon>Bacteria</taxon>
        <taxon>Pseudomonadati</taxon>
        <taxon>Pseudomonadota</taxon>
        <taxon>Alphaproteobacteria</taxon>
        <taxon>Sphingomonadales</taxon>
        <taxon>Sphingomonadaceae</taxon>
        <taxon>Sphingorhabdus</taxon>
    </lineage>
</organism>
<dbReference type="GO" id="GO:0003677">
    <property type="term" value="F:DNA binding"/>
    <property type="evidence" value="ECO:0007669"/>
    <property type="project" value="UniProtKB-KW"/>
</dbReference>
<keyword evidence="1" id="KW-0805">Transcription regulation</keyword>
<dbReference type="KEGG" id="slaa:EUU25_04795"/>
<keyword evidence="9" id="KW-1185">Reference proteome</keyword>
<dbReference type="InterPro" id="IPR036388">
    <property type="entry name" value="WH-like_DNA-bd_sf"/>
</dbReference>
<name>A0A6I6L2N1_9SPHN</name>
<feature type="domain" description="Cyclic nucleotide-binding" evidence="5">
    <location>
        <begin position="87"/>
        <end position="207"/>
    </location>
</feature>
<keyword evidence="3" id="KW-0804">Transcription</keyword>